<accession>A0A1H5Z1K1</accession>
<reference evidence="3" key="1">
    <citation type="submission" date="2016-10" db="EMBL/GenBank/DDBJ databases">
        <authorList>
            <person name="Varghese N."/>
            <person name="Submissions S."/>
        </authorList>
    </citation>
    <scope>NUCLEOTIDE SEQUENCE [LARGE SCALE GENOMIC DNA]</scope>
    <source>
        <strain evidence="3">CGMCC 1.7062</strain>
    </source>
</reference>
<dbReference type="Pfam" id="PF13439">
    <property type="entry name" value="Glyco_transf_4"/>
    <property type="match status" value="1"/>
</dbReference>
<dbReference type="SUPFAM" id="SSF53756">
    <property type="entry name" value="UDP-Glycosyltransferase/glycogen phosphorylase"/>
    <property type="match status" value="1"/>
</dbReference>
<evidence type="ECO:0000313" key="3">
    <source>
        <dbReference type="Proteomes" id="UP000236721"/>
    </source>
</evidence>
<proteinExistence type="predicted"/>
<feature type="domain" description="Glycosyltransferase subfamily 4-like N-terminal" evidence="1">
    <location>
        <begin position="16"/>
        <end position="157"/>
    </location>
</feature>
<evidence type="ECO:0000259" key="1">
    <source>
        <dbReference type="Pfam" id="PF13439"/>
    </source>
</evidence>
<organism evidence="2 3">
    <name type="scientific">Vibrio hangzhouensis</name>
    <dbReference type="NCBI Taxonomy" id="462991"/>
    <lineage>
        <taxon>Bacteria</taxon>
        <taxon>Pseudomonadati</taxon>
        <taxon>Pseudomonadota</taxon>
        <taxon>Gammaproteobacteria</taxon>
        <taxon>Vibrionales</taxon>
        <taxon>Vibrionaceae</taxon>
        <taxon>Vibrio</taxon>
    </lineage>
</organism>
<dbReference type="PANTHER" id="PTHR12526:SF630">
    <property type="entry name" value="GLYCOSYLTRANSFERASE"/>
    <property type="match status" value="1"/>
</dbReference>
<dbReference type="AlphaFoldDB" id="A0A1H5Z1K1"/>
<gene>
    <name evidence="2" type="ORF">SAMN04488244_110111</name>
</gene>
<dbReference type="EMBL" id="FNVG01000010">
    <property type="protein sequence ID" value="SEG29527.1"/>
    <property type="molecule type" value="Genomic_DNA"/>
</dbReference>
<name>A0A1H5Z1K1_9VIBR</name>
<keyword evidence="3" id="KW-1185">Reference proteome</keyword>
<dbReference type="Pfam" id="PF13692">
    <property type="entry name" value="Glyco_trans_1_4"/>
    <property type="match status" value="1"/>
</dbReference>
<evidence type="ECO:0000313" key="2">
    <source>
        <dbReference type="EMBL" id="SEG29527.1"/>
    </source>
</evidence>
<sequence>MLLNGPIWILLDSSAFGGIESHVLELAKGLTSHDQLVTVMFLSSYKPEPPLMAQLRDANIKIEVLDQTYTNSSFWLRLKQAITEAKVRPVVIHAHGYKANILLRITRLLAVTDKIKLVCSFHAGETPTGRVRWYDALDRFSAFLTEQRICVSRKIQSKLPCSSQLINNFVPEASLVESTGNNIAFVGRLSEEKGPDVFVSIANQMPETPFHIFGSGKMEPELTKIKSNNVTFHGHQTDMASIWPDIDILLITSRYEGLPMAALEAMSRGIPIISFALGELPSLIDSGRNGWIVDSRQQMIECLRHWRALTHSEKMHIKIQAQQTIEQNYSTQVVIPQMLAMYQR</sequence>
<dbReference type="Proteomes" id="UP000236721">
    <property type="component" value="Unassembled WGS sequence"/>
</dbReference>
<protein>
    <recommendedName>
        <fullName evidence="1">Glycosyltransferase subfamily 4-like N-terminal domain-containing protein</fullName>
    </recommendedName>
</protein>
<dbReference type="RefSeq" id="WP_103880574.1">
    <property type="nucleotide sequence ID" value="NZ_FNVG01000010.1"/>
</dbReference>
<dbReference type="OrthoDB" id="9768937at2"/>
<dbReference type="PANTHER" id="PTHR12526">
    <property type="entry name" value="GLYCOSYLTRANSFERASE"/>
    <property type="match status" value="1"/>
</dbReference>
<dbReference type="Gene3D" id="3.40.50.2000">
    <property type="entry name" value="Glycogen Phosphorylase B"/>
    <property type="match status" value="2"/>
</dbReference>
<dbReference type="CDD" id="cd03801">
    <property type="entry name" value="GT4_PimA-like"/>
    <property type="match status" value="1"/>
</dbReference>
<dbReference type="GO" id="GO:0016757">
    <property type="term" value="F:glycosyltransferase activity"/>
    <property type="evidence" value="ECO:0007669"/>
    <property type="project" value="UniProtKB-ARBA"/>
</dbReference>
<dbReference type="InterPro" id="IPR028098">
    <property type="entry name" value="Glyco_trans_4-like_N"/>
</dbReference>